<evidence type="ECO:0000256" key="4">
    <source>
        <dbReference type="ARBA" id="ARBA00022989"/>
    </source>
</evidence>
<dbReference type="GO" id="GO:0022857">
    <property type="term" value="F:transmembrane transporter activity"/>
    <property type="evidence" value="ECO:0007669"/>
    <property type="project" value="InterPro"/>
</dbReference>
<dbReference type="PANTHER" id="PTHR43370">
    <property type="entry name" value="SUGAR ABC TRANSPORTER INTEGRAL MEMBRANE PROTEIN-RELATED"/>
    <property type="match status" value="1"/>
</dbReference>
<keyword evidence="4 6" id="KW-1133">Transmembrane helix</keyword>
<feature type="transmembrane region" description="Helical" evidence="6">
    <location>
        <begin position="33"/>
        <end position="54"/>
    </location>
</feature>
<keyword evidence="3 6" id="KW-0812">Transmembrane</keyword>
<dbReference type="InterPro" id="IPR001851">
    <property type="entry name" value="ABC_transp_permease"/>
</dbReference>
<protein>
    <submittedName>
        <fullName evidence="7">Nucleoside ABC transporter membrane protein</fullName>
    </submittedName>
</protein>
<keyword evidence="5 6" id="KW-0472">Membrane</keyword>
<sequence length="309" mass="32706">MEMIIPILTAAVRSGTPILYATLGEILTEKGGILNLGLEGIMLMGAYTGFSVAYSTGSAWLGVAAAFLVGTLMGLVHAFICVSLKGNQVVSGLALTMFGTGASSLLGRNFVGFTIPGLPRISVPLLADIPVIGPVFFSHDALTYCSYGLVIFFCWFYSSTRPGLYLRAVGDNPRAADAMGISVTKTRYFYTLAGAGIVAVGGAYMSLAYTKMWGELMTAGRGWIAVALVIFAIWNPARAALGAYLFGGVEAFQLRLQTAGTTIPTPVLMMLPYLMTIGVLLFISIKKGKGIVFGAPASLGTPFFREERD</sequence>
<dbReference type="PANTHER" id="PTHR43370:SF2">
    <property type="entry name" value="ABC TRANSPORTER PERMEASE PROTEIN"/>
    <property type="match status" value="1"/>
</dbReference>
<organism evidence="7 8">
    <name type="scientific">Aminivibrio pyruvatiphilus</name>
    <dbReference type="NCBI Taxonomy" id="1005740"/>
    <lineage>
        <taxon>Bacteria</taxon>
        <taxon>Thermotogati</taxon>
        <taxon>Synergistota</taxon>
        <taxon>Synergistia</taxon>
        <taxon>Synergistales</taxon>
        <taxon>Aminobacteriaceae</taxon>
        <taxon>Aminivibrio</taxon>
    </lineage>
</organism>
<evidence type="ECO:0000256" key="5">
    <source>
        <dbReference type="ARBA" id="ARBA00023136"/>
    </source>
</evidence>
<evidence type="ECO:0000256" key="3">
    <source>
        <dbReference type="ARBA" id="ARBA00022692"/>
    </source>
</evidence>
<dbReference type="RefSeq" id="WP_133959022.1">
    <property type="nucleotide sequence ID" value="NZ_SORI01000025.1"/>
</dbReference>
<feature type="transmembrane region" description="Helical" evidence="6">
    <location>
        <begin position="267"/>
        <end position="285"/>
    </location>
</feature>
<accession>A0A4R8M5D9</accession>
<feature type="transmembrane region" description="Helical" evidence="6">
    <location>
        <begin position="222"/>
        <end position="246"/>
    </location>
</feature>
<evidence type="ECO:0000256" key="2">
    <source>
        <dbReference type="ARBA" id="ARBA00022475"/>
    </source>
</evidence>
<comment type="caution">
    <text evidence="7">The sequence shown here is derived from an EMBL/GenBank/DDBJ whole genome shotgun (WGS) entry which is preliminary data.</text>
</comment>
<dbReference type="GO" id="GO:0005886">
    <property type="term" value="C:plasma membrane"/>
    <property type="evidence" value="ECO:0007669"/>
    <property type="project" value="UniProtKB-SubCell"/>
</dbReference>
<dbReference type="AlphaFoldDB" id="A0A4R8M5D9"/>
<reference evidence="7 8" key="1">
    <citation type="submission" date="2019-03" db="EMBL/GenBank/DDBJ databases">
        <title>Genomic Encyclopedia of Type Strains, Phase IV (KMG-IV): sequencing the most valuable type-strain genomes for metagenomic binning, comparative biology and taxonomic classification.</title>
        <authorList>
            <person name="Goeker M."/>
        </authorList>
    </citation>
    <scope>NUCLEOTIDE SEQUENCE [LARGE SCALE GENOMIC DNA]</scope>
    <source>
        <strain evidence="7 8">DSM 25964</strain>
    </source>
</reference>
<evidence type="ECO:0000313" key="8">
    <source>
        <dbReference type="Proteomes" id="UP000295066"/>
    </source>
</evidence>
<keyword evidence="8" id="KW-1185">Reference proteome</keyword>
<feature type="transmembrane region" description="Helical" evidence="6">
    <location>
        <begin position="60"/>
        <end position="82"/>
    </location>
</feature>
<proteinExistence type="predicted"/>
<dbReference type="EMBL" id="SORI01000025">
    <property type="protein sequence ID" value="TDY55352.1"/>
    <property type="molecule type" value="Genomic_DNA"/>
</dbReference>
<dbReference type="Pfam" id="PF02653">
    <property type="entry name" value="BPD_transp_2"/>
    <property type="match status" value="1"/>
</dbReference>
<evidence type="ECO:0000313" key="7">
    <source>
        <dbReference type="EMBL" id="TDY55352.1"/>
    </source>
</evidence>
<gene>
    <name evidence="7" type="ORF">C8D99_12533</name>
</gene>
<dbReference type="Proteomes" id="UP000295066">
    <property type="component" value="Unassembled WGS sequence"/>
</dbReference>
<name>A0A4R8M5D9_9BACT</name>
<dbReference type="OrthoDB" id="9792579at2"/>
<evidence type="ECO:0000256" key="1">
    <source>
        <dbReference type="ARBA" id="ARBA00004651"/>
    </source>
</evidence>
<dbReference type="CDD" id="cd06580">
    <property type="entry name" value="TM_PBP1_transp_TpRbsC_like"/>
    <property type="match status" value="1"/>
</dbReference>
<feature type="transmembrane region" description="Helical" evidence="6">
    <location>
        <begin position="131"/>
        <end position="157"/>
    </location>
</feature>
<comment type="subcellular location">
    <subcellularLocation>
        <location evidence="1">Cell membrane</location>
        <topology evidence="1">Multi-pass membrane protein</topology>
    </subcellularLocation>
</comment>
<feature type="transmembrane region" description="Helical" evidence="6">
    <location>
        <begin position="188"/>
        <end position="210"/>
    </location>
</feature>
<evidence type="ECO:0000256" key="6">
    <source>
        <dbReference type="SAM" id="Phobius"/>
    </source>
</evidence>
<keyword evidence="2" id="KW-1003">Cell membrane</keyword>
<feature type="transmembrane region" description="Helical" evidence="6">
    <location>
        <begin position="89"/>
        <end position="111"/>
    </location>
</feature>